<dbReference type="Proteomes" id="UP001151760">
    <property type="component" value="Unassembled WGS sequence"/>
</dbReference>
<dbReference type="PANTHER" id="PTHR46148:SF59">
    <property type="entry name" value="NUCLEOTIDYLTRANSFERASE, RIBONUCLEASE H"/>
    <property type="match status" value="1"/>
</dbReference>
<keyword evidence="1" id="KW-0548">Nucleotidyltransferase</keyword>
<protein>
    <submittedName>
        <fullName evidence="1">Reverse transcriptase domain-containing protein</fullName>
    </submittedName>
</protein>
<dbReference type="EMBL" id="BQNB010012727">
    <property type="protein sequence ID" value="GJT07149.1"/>
    <property type="molecule type" value="Genomic_DNA"/>
</dbReference>
<dbReference type="GO" id="GO:0003964">
    <property type="term" value="F:RNA-directed DNA polymerase activity"/>
    <property type="evidence" value="ECO:0007669"/>
    <property type="project" value="UniProtKB-KW"/>
</dbReference>
<dbReference type="Gene3D" id="3.30.420.10">
    <property type="entry name" value="Ribonuclease H-like superfamily/Ribonuclease H"/>
    <property type="match status" value="1"/>
</dbReference>
<evidence type="ECO:0000313" key="1">
    <source>
        <dbReference type="EMBL" id="GJT07149.1"/>
    </source>
</evidence>
<dbReference type="PANTHER" id="PTHR46148">
    <property type="entry name" value="CHROMO DOMAIN-CONTAINING PROTEIN"/>
    <property type="match status" value="1"/>
</dbReference>
<keyword evidence="1" id="KW-0695">RNA-directed DNA polymerase</keyword>
<proteinExistence type="predicted"/>
<keyword evidence="1" id="KW-0808">Transferase</keyword>
<reference evidence="1" key="2">
    <citation type="submission" date="2022-01" db="EMBL/GenBank/DDBJ databases">
        <authorList>
            <person name="Yamashiro T."/>
            <person name="Shiraishi A."/>
            <person name="Satake H."/>
            <person name="Nakayama K."/>
        </authorList>
    </citation>
    <scope>NUCLEOTIDE SEQUENCE</scope>
</reference>
<gene>
    <name evidence="1" type="ORF">Tco_0841611</name>
</gene>
<keyword evidence="2" id="KW-1185">Reference proteome</keyword>
<organism evidence="1 2">
    <name type="scientific">Tanacetum coccineum</name>
    <dbReference type="NCBI Taxonomy" id="301880"/>
    <lineage>
        <taxon>Eukaryota</taxon>
        <taxon>Viridiplantae</taxon>
        <taxon>Streptophyta</taxon>
        <taxon>Embryophyta</taxon>
        <taxon>Tracheophyta</taxon>
        <taxon>Spermatophyta</taxon>
        <taxon>Magnoliopsida</taxon>
        <taxon>eudicotyledons</taxon>
        <taxon>Gunneridae</taxon>
        <taxon>Pentapetalae</taxon>
        <taxon>asterids</taxon>
        <taxon>campanulids</taxon>
        <taxon>Asterales</taxon>
        <taxon>Asteraceae</taxon>
        <taxon>Asteroideae</taxon>
        <taxon>Anthemideae</taxon>
        <taxon>Anthemidinae</taxon>
        <taxon>Tanacetum</taxon>
    </lineage>
</organism>
<name>A0ABQ5B2I5_9ASTR</name>
<dbReference type="SUPFAM" id="SSF54160">
    <property type="entry name" value="Chromo domain-like"/>
    <property type="match status" value="1"/>
</dbReference>
<reference evidence="1" key="1">
    <citation type="journal article" date="2022" name="Int. J. Mol. Sci.">
        <title>Draft Genome of Tanacetum Coccineum: Genomic Comparison of Closely Related Tanacetum-Family Plants.</title>
        <authorList>
            <person name="Yamashiro T."/>
            <person name="Shiraishi A."/>
            <person name="Nakayama K."/>
            <person name="Satake H."/>
        </authorList>
    </citation>
    <scope>NUCLEOTIDE SEQUENCE</scope>
</reference>
<dbReference type="InterPro" id="IPR016197">
    <property type="entry name" value="Chromo-like_dom_sf"/>
</dbReference>
<dbReference type="InterPro" id="IPR036397">
    <property type="entry name" value="RNaseH_sf"/>
</dbReference>
<evidence type="ECO:0000313" key="2">
    <source>
        <dbReference type="Proteomes" id="UP001151760"/>
    </source>
</evidence>
<comment type="caution">
    <text evidence="1">The sequence shown here is derived from an EMBL/GenBank/DDBJ whole genome shotgun (WGS) entry which is preliminary data.</text>
</comment>
<sequence length="185" mass="21627">MLRACIIDFGGSWDTHLPLVEFSYSNRYHASIKRASFEALYGRKCRSPVMWTEVGENQLIEFNVGERVLLKVSPLKSVVHFSRKGKLTPRIHDTFHVSNLKKYLANANLQVPLEEIKIDDKLHFMEEPVEIVEREVKKLKRKRIPIVKVHWNSKRGAEYTWEQEDQFKTKYPHLFTITSSVAVTS</sequence>
<accession>A0ABQ5B2I5</accession>